<name>A0ABM6ICU0_9RHOB</name>
<reference evidence="1 2" key="1">
    <citation type="submission" date="2017-01" db="EMBL/GenBank/DDBJ databases">
        <title>The complete genome sequence of a sulfur-oxidizing marine bacterium Thioclava sp. 25B10_4T.</title>
        <authorList>
            <person name="Liu Y."/>
            <person name="Lai Q."/>
            <person name="Shao Z."/>
        </authorList>
    </citation>
    <scope>NUCLEOTIDE SEQUENCE [LARGE SCALE GENOMIC DNA]</scope>
    <source>
        <strain evidence="1 2">25B10_4</strain>
    </source>
</reference>
<gene>
    <name evidence="1" type="ORF">BMG03_00925</name>
</gene>
<proteinExistence type="predicted"/>
<keyword evidence="2" id="KW-1185">Reference proteome</keyword>
<evidence type="ECO:0000313" key="1">
    <source>
        <dbReference type="EMBL" id="AQS46518.1"/>
    </source>
</evidence>
<dbReference type="Proteomes" id="UP000185622">
    <property type="component" value="Chromosome"/>
</dbReference>
<sequence length="78" mass="8266">MNRANRTRPMLSTDVVQALTFARSAHHLIVSVQEIAAIAHCNPATRPLGMGLDAALAEAFPEAPRATSSAPFRDGRAA</sequence>
<protein>
    <submittedName>
        <fullName evidence="1">Uncharacterized protein</fullName>
    </submittedName>
</protein>
<dbReference type="RefSeq" id="WP_077701033.1">
    <property type="nucleotide sequence ID" value="NZ_CP019437.1"/>
</dbReference>
<dbReference type="EMBL" id="CP019437">
    <property type="protein sequence ID" value="AQS46518.1"/>
    <property type="molecule type" value="Genomic_DNA"/>
</dbReference>
<accession>A0ABM6ICU0</accession>
<organism evidence="1 2">
    <name type="scientific">Thioclava nitratireducens</name>
    <dbReference type="NCBI Taxonomy" id="1915078"/>
    <lineage>
        <taxon>Bacteria</taxon>
        <taxon>Pseudomonadati</taxon>
        <taxon>Pseudomonadota</taxon>
        <taxon>Alphaproteobacteria</taxon>
        <taxon>Rhodobacterales</taxon>
        <taxon>Paracoccaceae</taxon>
        <taxon>Thioclava</taxon>
    </lineage>
</organism>
<evidence type="ECO:0000313" key="2">
    <source>
        <dbReference type="Proteomes" id="UP000185622"/>
    </source>
</evidence>